<reference evidence="1" key="2">
    <citation type="submission" date="2021-08" db="EMBL/GenBank/DDBJ databases">
        <authorList>
            <person name="Tani A."/>
            <person name="Ola A."/>
            <person name="Ogura Y."/>
            <person name="Katsura K."/>
            <person name="Hayashi T."/>
        </authorList>
    </citation>
    <scope>NUCLEOTIDE SEQUENCE</scope>
    <source>
        <strain evidence="1">NBRC 15689</strain>
    </source>
</reference>
<evidence type="ECO:0000313" key="1">
    <source>
        <dbReference type="EMBL" id="GJE28586.1"/>
    </source>
</evidence>
<dbReference type="Proteomes" id="UP001055156">
    <property type="component" value="Unassembled WGS sequence"/>
</dbReference>
<sequence>MDFGRQNVFDVTIGFTYVSTAMPSPLEMSRRVGALIVVHAAPEPSLLQGDVCFSNIF</sequence>
<gene>
    <name evidence="1" type="ORF">LKMONMHP_3458</name>
</gene>
<organism evidence="1 2">
    <name type="scientific">Methylobacterium organophilum</name>
    <dbReference type="NCBI Taxonomy" id="410"/>
    <lineage>
        <taxon>Bacteria</taxon>
        <taxon>Pseudomonadati</taxon>
        <taxon>Pseudomonadota</taxon>
        <taxon>Alphaproteobacteria</taxon>
        <taxon>Hyphomicrobiales</taxon>
        <taxon>Methylobacteriaceae</taxon>
        <taxon>Methylobacterium</taxon>
    </lineage>
</organism>
<name>A0ABQ4TC09_METOR</name>
<reference evidence="1" key="1">
    <citation type="journal article" date="2021" name="Front. Microbiol.">
        <title>Comprehensive Comparative Genomics and Phenotyping of Methylobacterium Species.</title>
        <authorList>
            <person name="Alessa O."/>
            <person name="Ogura Y."/>
            <person name="Fujitani Y."/>
            <person name="Takami H."/>
            <person name="Hayashi T."/>
            <person name="Sahin N."/>
            <person name="Tani A."/>
        </authorList>
    </citation>
    <scope>NUCLEOTIDE SEQUENCE</scope>
    <source>
        <strain evidence="1">NBRC 15689</strain>
    </source>
</reference>
<proteinExistence type="predicted"/>
<comment type="caution">
    <text evidence="1">The sequence shown here is derived from an EMBL/GenBank/DDBJ whole genome shotgun (WGS) entry which is preliminary data.</text>
</comment>
<evidence type="ECO:0000313" key="2">
    <source>
        <dbReference type="Proteomes" id="UP001055156"/>
    </source>
</evidence>
<keyword evidence="2" id="KW-1185">Reference proteome</keyword>
<dbReference type="EMBL" id="BPQV01000010">
    <property type="protein sequence ID" value="GJE28586.1"/>
    <property type="molecule type" value="Genomic_DNA"/>
</dbReference>
<accession>A0ABQ4TC09</accession>
<protein>
    <submittedName>
        <fullName evidence="1">Uncharacterized protein</fullName>
    </submittedName>
</protein>